<reference evidence="2" key="1">
    <citation type="submission" date="2011-08" db="EMBL/GenBank/DDBJ databases">
        <authorList>
            <person name="Rombauts S."/>
        </authorList>
    </citation>
    <scope>NUCLEOTIDE SEQUENCE</scope>
    <source>
        <strain evidence="2">London</strain>
    </source>
</reference>
<dbReference type="HOGENOM" id="CLU_3385334_0_0_1"/>
<accession>T1JZJ2</accession>
<evidence type="ECO:0000313" key="1">
    <source>
        <dbReference type="EnsemblMetazoa" id="tetur03g04140.1"/>
    </source>
</evidence>
<organism evidence="1 2">
    <name type="scientific">Tetranychus urticae</name>
    <name type="common">Two-spotted spider mite</name>
    <dbReference type="NCBI Taxonomy" id="32264"/>
    <lineage>
        <taxon>Eukaryota</taxon>
        <taxon>Metazoa</taxon>
        <taxon>Ecdysozoa</taxon>
        <taxon>Arthropoda</taxon>
        <taxon>Chelicerata</taxon>
        <taxon>Arachnida</taxon>
        <taxon>Acari</taxon>
        <taxon>Acariformes</taxon>
        <taxon>Trombidiformes</taxon>
        <taxon>Prostigmata</taxon>
        <taxon>Eleutherengona</taxon>
        <taxon>Raphignathae</taxon>
        <taxon>Tetranychoidea</taxon>
        <taxon>Tetranychidae</taxon>
        <taxon>Tetranychus</taxon>
    </lineage>
</organism>
<name>T1JZJ2_TETUR</name>
<evidence type="ECO:0000313" key="2">
    <source>
        <dbReference type="Proteomes" id="UP000015104"/>
    </source>
</evidence>
<protein>
    <submittedName>
        <fullName evidence="1">Uncharacterized protein</fullName>
    </submittedName>
</protein>
<dbReference type="EMBL" id="CAEY01001120">
    <property type="status" value="NOT_ANNOTATED_CDS"/>
    <property type="molecule type" value="Genomic_DNA"/>
</dbReference>
<proteinExistence type="predicted"/>
<dbReference type="AlphaFoldDB" id="T1JZJ2"/>
<dbReference type="Proteomes" id="UP000015104">
    <property type="component" value="Unassembled WGS sequence"/>
</dbReference>
<reference evidence="1" key="2">
    <citation type="submission" date="2015-06" db="UniProtKB">
        <authorList>
            <consortium name="EnsemblMetazoa"/>
        </authorList>
    </citation>
    <scope>IDENTIFICATION</scope>
</reference>
<keyword evidence="2" id="KW-1185">Reference proteome</keyword>
<dbReference type="EnsemblMetazoa" id="tetur03g04140.1">
    <property type="protein sequence ID" value="tetur03g04140.1"/>
    <property type="gene ID" value="tetur03g04140"/>
</dbReference>
<sequence length="33" mass="3911">MSTIINFDFFISLSKTRLYQFLIGKPCLLQMIK</sequence>